<proteinExistence type="predicted"/>
<dbReference type="EMBL" id="JBHSUC010000010">
    <property type="protein sequence ID" value="MFC6362317.1"/>
    <property type="molecule type" value="Genomic_DNA"/>
</dbReference>
<protein>
    <submittedName>
        <fullName evidence="5">5-oxoprolinase subunit PxpC</fullName>
        <ecNumber evidence="5">3.5.2.9</ecNumber>
    </submittedName>
</protein>
<feature type="domain" description="Carboxyltransferase" evidence="4">
    <location>
        <begin position="23"/>
        <end position="298"/>
    </location>
</feature>
<dbReference type="RefSeq" id="WP_212708388.1">
    <property type="nucleotide sequence ID" value="NZ_BAAAFW010000060.1"/>
</dbReference>
<evidence type="ECO:0000256" key="1">
    <source>
        <dbReference type="ARBA" id="ARBA00022741"/>
    </source>
</evidence>
<evidence type="ECO:0000256" key="2">
    <source>
        <dbReference type="ARBA" id="ARBA00022801"/>
    </source>
</evidence>
<dbReference type="InterPro" id="IPR029000">
    <property type="entry name" value="Cyclophilin-like_dom_sf"/>
</dbReference>
<keyword evidence="2 5" id="KW-0378">Hydrolase</keyword>
<sequence length="309" mass="33981">MLTILRAGMATSLQDAGRPGYRQSGISLAGVMDHPAMETANLLAGNSPDCAVLEITLGQCQFRFERDSWFALTGAGCDADLDGKTVWTGWRIPAKRGQILTLSRATRGVRSYLAVDGGFDIPQVMASCSTDLKAGFGGWQGRYLRDGDMLPLNLPTHHFSRSVGVRQLLWGNRIRVLPGPEYHEFSREAQQAFWRTGWVLSPQSNRMGYRLQGRTLSRDTSRELLSHAVVPGTVQVTNGGQPVVLMADAQTTGGYPRIGVVISADLYHLAQLRPGEPVHFIHCTLEQARQAKQQQQHALDMIKWGLLAS</sequence>
<gene>
    <name evidence="5" type="primary">pxpC</name>
    <name evidence="5" type="ORF">ACFP73_09430</name>
</gene>
<dbReference type="InterPro" id="IPR003778">
    <property type="entry name" value="CT_A_B"/>
</dbReference>
<organism evidence="5 6">
    <name type="scientific">Tatumella punctata</name>
    <dbReference type="NCBI Taxonomy" id="399969"/>
    <lineage>
        <taxon>Bacteria</taxon>
        <taxon>Pseudomonadati</taxon>
        <taxon>Pseudomonadota</taxon>
        <taxon>Gammaproteobacteria</taxon>
        <taxon>Enterobacterales</taxon>
        <taxon>Erwiniaceae</taxon>
        <taxon>Tatumella</taxon>
    </lineage>
</organism>
<dbReference type="EC" id="3.5.2.9" evidence="5"/>
<dbReference type="SUPFAM" id="SSF50891">
    <property type="entry name" value="Cyclophilin-like"/>
    <property type="match status" value="1"/>
</dbReference>
<dbReference type="Gene3D" id="2.40.100.10">
    <property type="entry name" value="Cyclophilin-like"/>
    <property type="match status" value="1"/>
</dbReference>
<comment type="caution">
    <text evidence="5">The sequence shown here is derived from an EMBL/GenBank/DDBJ whole genome shotgun (WGS) entry which is preliminary data.</text>
</comment>
<keyword evidence="1" id="KW-0547">Nucleotide-binding</keyword>
<keyword evidence="6" id="KW-1185">Reference proteome</keyword>
<dbReference type="GO" id="GO:0017168">
    <property type="term" value="F:5-oxoprolinase (ATP-hydrolyzing) activity"/>
    <property type="evidence" value="ECO:0007669"/>
    <property type="project" value="UniProtKB-EC"/>
</dbReference>
<evidence type="ECO:0000313" key="5">
    <source>
        <dbReference type="EMBL" id="MFC6362317.1"/>
    </source>
</evidence>
<dbReference type="Pfam" id="PF02626">
    <property type="entry name" value="CT_A_B"/>
    <property type="match status" value="1"/>
</dbReference>
<evidence type="ECO:0000256" key="3">
    <source>
        <dbReference type="ARBA" id="ARBA00022840"/>
    </source>
</evidence>
<dbReference type="NCBIfam" id="NF045499">
    <property type="entry name" value="PxpC_5OPro"/>
    <property type="match status" value="1"/>
</dbReference>
<evidence type="ECO:0000313" key="6">
    <source>
        <dbReference type="Proteomes" id="UP001596215"/>
    </source>
</evidence>
<evidence type="ECO:0000259" key="4">
    <source>
        <dbReference type="SMART" id="SM00797"/>
    </source>
</evidence>
<name>A0ABW1VMK6_9GAMM</name>
<keyword evidence="3" id="KW-0067">ATP-binding</keyword>
<dbReference type="InterPro" id="IPR052708">
    <property type="entry name" value="PxpC"/>
</dbReference>
<reference evidence="6" key="1">
    <citation type="journal article" date="2019" name="Int. J. Syst. Evol. Microbiol.">
        <title>The Global Catalogue of Microorganisms (GCM) 10K type strain sequencing project: providing services to taxonomists for standard genome sequencing and annotation.</title>
        <authorList>
            <consortium name="The Broad Institute Genomics Platform"/>
            <consortium name="The Broad Institute Genome Sequencing Center for Infectious Disease"/>
            <person name="Wu L."/>
            <person name="Ma J."/>
        </authorList>
    </citation>
    <scope>NUCLEOTIDE SEQUENCE [LARGE SCALE GENOMIC DNA]</scope>
    <source>
        <strain evidence="6">CGMCC 4.1530</strain>
    </source>
</reference>
<dbReference type="InterPro" id="IPR053526">
    <property type="entry name" value="5-oxoprolinase_subunit"/>
</dbReference>
<dbReference type="PANTHER" id="PTHR43309">
    <property type="entry name" value="5-OXOPROLINASE SUBUNIT C"/>
    <property type="match status" value="1"/>
</dbReference>
<dbReference type="Proteomes" id="UP001596215">
    <property type="component" value="Unassembled WGS sequence"/>
</dbReference>
<dbReference type="PANTHER" id="PTHR43309:SF3">
    <property type="entry name" value="5-OXOPROLINASE SUBUNIT C"/>
    <property type="match status" value="1"/>
</dbReference>
<accession>A0ABW1VMK6</accession>
<dbReference type="NCBIfam" id="TIGR00724">
    <property type="entry name" value="urea_amlyse_rel"/>
    <property type="match status" value="1"/>
</dbReference>
<dbReference type="SMART" id="SM00797">
    <property type="entry name" value="AHS2"/>
    <property type="match status" value="1"/>
</dbReference>